<comment type="caution">
    <text evidence="2">The sequence shown here is derived from an EMBL/GenBank/DDBJ whole genome shotgun (WGS) entry which is preliminary data.</text>
</comment>
<sequence>MVPAYRTYHDERFVPALIPLTAGLLGLGIGYLGAQIANRPYCCFPFYGPYPPFYPGFKPWIGPYGYPGIKPYVW</sequence>
<evidence type="ECO:0000313" key="2">
    <source>
        <dbReference type="EMBL" id="NSL50830.1"/>
    </source>
</evidence>
<organism evidence="2 3">
    <name type="scientific">Calidifontibacillus erzurumensis</name>
    <dbReference type="NCBI Taxonomy" id="2741433"/>
    <lineage>
        <taxon>Bacteria</taxon>
        <taxon>Bacillati</taxon>
        <taxon>Bacillota</taxon>
        <taxon>Bacilli</taxon>
        <taxon>Bacillales</taxon>
        <taxon>Bacillaceae</taxon>
        <taxon>Calidifontibacillus/Schinkia group</taxon>
        <taxon>Calidifontibacillus</taxon>
    </lineage>
</organism>
<dbReference type="AlphaFoldDB" id="A0A8J8KDM1"/>
<keyword evidence="1" id="KW-0812">Transmembrane</keyword>
<evidence type="ECO:0000313" key="3">
    <source>
        <dbReference type="Proteomes" id="UP000625804"/>
    </source>
</evidence>
<evidence type="ECO:0000256" key="1">
    <source>
        <dbReference type="SAM" id="Phobius"/>
    </source>
</evidence>
<feature type="transmembrane region" description="Helical" evidence="1">
    <location>
        <begin position="12"/>
        <end position="34"/>
    </location>
</feature>
<dbReference type="EMBL" id="JABTTE010000003">
    <property type="protein sequence ID" value="NSL50830.1"/>
    <property type="molecule type" value="Genomic_DNA"/>
</dbReference>
<accession>A0A8J8KDM1</accession>
<gene>
    <name evidence="2" type="ORF">HR057_03505</name>
</gene>
<keyword evidence="1" id="KW-1133">Transmembrane helix</keyword>
<dbReference type="Proteomes" id="UP000625804">
    <property type="component" value="Unassembled WGS sequence"/>
</dbReference>
<name>A0A8J8KDM1_9BACI</name>
<reference evidence="2" key="1">
    <citation type="submission" date="2020-06" db="EMBL/GenBank/DDBJ databases">
        <title>A novel thermopfilic bacterium from Erzurum, Turkey.</title>
        <authorList>
            <person name="Adiguzel A."/>
            <person name="Ay H."/>
            <person name="Baltaci M.O."/>
        </authorList>
    </citation>
    <scope>NUCLEOTIDE SEQUENCE</scope>
    <source>
        <strain evidence="2">P2</strain>
    </source>
</reference>
<protein>
    <submittedName>
        <fullName evidence="2">Uncharacterized protein</fullName>
    </submittedName>
</protein>
<keyword evidence="1" id="KW-0472">Membrane</keyword>
<keyword evidence="3" id="KW-1185">Reference proteome</keyword>
<proteinExistence type="predicted"/>